<dbReference type="InterPro" id="IPR011599">
    <property type="entry name" value="PFD_alpha_archaea"/>
</dbReference>
<sequence length="165" mass="18332">MHTATLRKTMNASGEKKMVPIADLSIEQLTSLQKQVEQEMTFFAESITMLKVLEARFMASEQAVSSIDPDAQGAEAIIPLSDSMCINAVSTNPSDALVGIGTGYFAEMSIEKARDFFKRKQEHLKKQIATVEKILPEKRRAHQVISGNLQKKVQALWSQIPHSSK</sequence>
<keyword evidence="4" id="KW-1185">Reference proteome</keyword>
<dbReference type="GO" id="GO:0051082">
    <property type="term" value="F:unfolded protein binding"/>
    <property type="evidence" value="ECO:0007669"/>
    <property type="project" value="InterPro"/>
</dbReference>
<dbReference type="GO" id="GO:1990115">
    <property type="term" value="P:RNA polymerase III assembly"/>
    <property type="evidence" value="ECO:0007669"/>
    <property type="project" value="TreeGrafter"/>
</dbReference>
<dbReference type="OrthoDB" id="10267474at2759"/>
<comment type="caution">
    <text evidence="3">The sequence shown here is derived from an EMBL/GenBank/DDBJ whole genome shotgun (WGS) entry which is preliminary data.</text>
</comment>
<accession>A0A0B2ULI9</accession>
<name>A0A0B2ULI9_TOXCA</name>
<evidence type="ECO:0000313" key="3">
    <source>
        <dbReference type="EMBL" id="KHN71906.1"/>
    </source>
</evidence>
<proteinExistence type="inferred from homology"/>
<dbReference type="GO" id="GO:0005737">
    <property type="term" value="C:cytoplasm"/>
    <property type="evidence" value="ECO:0007669"/>
    <property type="project" value="TreeGrafter"/>
</dbReference>
<dbReference type="EMBL" id="JPKZ01014295">
    <property type="protein sequence ID" value="KHN71906.1"/>
    <property type="molecule type" value="Genomic_DNA"/>
</dbReference>
<evidence type="ECO:0000256" key="2">
    <source>
        <dbReference type="ARBA" id="ARBA00011695"/>
    </source>
</evidence>
<comment type="similarity">
    <text evidence="1">Belongs to the prefoldin subunit alpha family.</text>
</comment>
<dbReference type="CDD" id="cd23157">
    <property type="entry name" value="Prefoldin_5"/>
    <property type="match status" value="1"/>
</dbReference>
<dbReference type="Pfam" id="PF02996">
    <property type="entry name" value="Prefoldin"/>
    <property type="match status" value="1"/>
</dbReference>
<dbReference type="OMA" id="QAKFKAC"/>
<dbReference type="PANTHER" id="PTHR12674:SF2">
    <property type="entry name" value="PREFOLDIN SUBUNIT 5"/>
    <property type="match status" value="1"/>
</dbReference>
<dbReference type="Gene3D" id="1.10.287.370">
    <property type="match status" value="1"/>
</dbReference>
<evidence type="ECO:0000256" key="1">
    <source>
        <dbReference type="ARBA" id="ARBA00010048"/>
    </source>
</evidence>
<reference evidence="3 4" key="1">
    <citation type="submission" date="2014-11" db="EMBL/GenBank/DDBJ databases">
        <title>Genetic blueprint of the zoonotic pathogen Toxocara canis.</title>
        <authorList>
            <person name="Zhu X.-Q."/>
            <person name="Korhonen P.K."/>
            <person name="Cai H."/>
            <person name="Young N.D."/>
            <person name="Nejsum P."/>
            <person name="von Samson-Himmelstjerna G."/>
            <person name="Boag P.R."/>
            <person name="Tan P."/>
            <person name="Li Q."/>
            <person name="Min J."/>
            <person name="Yang Y."/>
            <person name="Wang X."/>
            <person name="Fang X."/>
            <person name="Hall R.S."/>
            <person name="Hofmann A."/>
            <person name="Sternberg P.W."/>
            <person name="Jex A.R."/>
            <person name="Gasser R.B."/>
        </authorList>
    </citation>
    <scope>NUCLEOTIDE SEQUENCE [LARGE SCALE GENOMIC DNA]</scope>
    <source>
        <strain evidence="3">PN_DK_2014</strain>
    </source>
</reference>
<dbReference type="InterPro" id="IPR004127">
    <property type="entry name" value="Prefoldin_subunit_alpha"/>
</dbReference>
<dbReference type="GO" id="GO:1990114">
    <property type="term" value="P:RNA polymerase II core complex assembly"/>
    <property type="evidence" value="ECO:0007669"/>
    <property type="project" value="TreeGrafter"/>
</dbReference>
<dbReference type="GO" id="GO:0006457">
    <property type="term" value="P:protein folding"/>
    <property type="evidence" value="ECO:0007669"/>
    <property type="project" value="InterPro"/>
</dbReference>
<protein>
    <submittedName>
        <fullName evidence="3">Putative prefoldin subunit 5</fullName>
    </submittedName>
</protein>
<dbReference type="Proteomes" id="UP000031036">
    <property type="component" value="Unassembled WGS sequence"/>
</dbReference>
<dbReference type="AlphaFoldDB" id="A0A0B2ULI9"/>
<dbReference type="NCBIfam" id="TIGR00293">
    <property type="entry name" value="prefoldin subunit alpha"/>
    <property type="match status" value="1"/>
</dbReference>
<organism evidence="3 4">
    <name type="scientific">Toxocara canis</name>
    <name type="common">Canine roundworm</name>
    <dbReference type="NCBI Taxonomy" id="6265"/>
    <lineage>
        <taxon>Eukaryota</taxon>
        <taxon>Metazoa</taxon>
        <taxon>Ecdysozoa</taxon>
        <taxon>Nematoda</taxon>
        <taxon>Chromadorea</taxon>
        <taxon>Rhabditida</taxon>
        <taxon>Spirurina</taxon>
        <taxon>Ascaridomorpha</taxon>
        <taxon>Ascaridoidea</taxon>
        <taxon>Toxocaridae</taxon>
        <taxon>Toxocara</taxon>
    </lineage>
</organism>
<dbReference type="GO" id="GO:1990113">
    <property type="term" value="P:RNA polymerase I assembly"/>
    <property type="evidence" value="ECO:0007669"/>
    <property type="project" value="TreeGrafter"/>
</dbReference>
<dbReference type="SUPFAM" id="SSF46579">
    <property type="entry name" value="Prefoldin"/>
    <property type="match status" value="1"/>
</dbReference>
<evidence type="ECO:0000313" key="4">
    <source>
        <dbReference type="Proteomes" id="UP000031036"/>
    </source>
</evidence>
<dbReference type="STRING" id="6265.A0A0B2ULI9"/>
<dbReference type="PANTHER" id="PTHR12674">
    <property type="entry name" value="PREFOLDIN SUBUNIT 5"/>
    <property type="match status" value="1"/>
</dbReference>
<comment type="subunit">
    <text evidence="2">Heterohexamer of two PFD-alpha type and four PFD-beta type subunits.</text>
</comment>
<dbReference type="GO" id="GO:0016272">
    <property type="term" value="C:prefoldin complex"/>
    <property type="evidence" value="ECO:0007669"/>
    <property type="project" value="InterPro"/>
</dbReference>
<gene>
    <name evidence="3" type="primary">pfd-5</name>
    <name evidence="3" type="ORF">Tcan_18704</name>
</gene>
<dbReference type="InterPro" id="IPR009053">
    <property type="entry name" value="Prefoldin"/>
</dbReference>